<keyword evidence="2" id="KW-0963">Cytoplasm</keyword>
<evidence type="ECO:0000256" key="3">
    <source>
        <dbReference type="ARBA" id="ARBA00022737"/>
    </source>
</evidence>
<keyword evidence="9" id="KW-1185">Reference proteome</keyword>
<dbReference type="PANTHER" id="PTHR46630:SF1">
    <property type="entry name" value="TETRATRICOPEPTIDE REPEAT PROTEIN 29"/>
    <property type="match status" value="1"/>
</dbReference>
<comment type="similarity">
    <text evidence="5">Belongs to the Rap family.</text>
</comment>
<dbReference type="SMART" id="SM00028">
    <property type="entry name" value="TPR"/>
    <property type="match status" value="3"/>
</dbReference>
<dbReference type="RefSeq" id="WP_146379980.1">
    <property type="nucleotide sequence ID" value="NZ_VOEJ01000001.1"/>
</dbReference>
<dbReference type="GO" id="GO:0005737">
    <property type="term" value="C:cytoplasm"/>
    <property type="evidence" value="ECO:0007669"/>
    <property type="project" value="UniProtKB-SubCell"/>
</dbReference>
<dbReference type="InterPro" id="IPR019734">
    <property type="entry name" value="TPR_rpt"/>
</dbReference>
<evidence type="ECO:0000256" key="1">
    <source>
        <dbReference type="ARBA" id="ARBA00004496"/>
    </source>
</evidence>
<keyword evidence="3" id="KW-0677">Repeat</keyword>
<sequence>MINLKTVRWLAAAFSIICVVQACTGRSGSQQQQDLAADTLKANALIKTGTRIQSGKSDSLLTLSNELYKIGYRHNYKKALLYAKIYDANYKWLKANHEAALKVAEQALADAEELGTTKLLPDIHGIISNLYKESGNYDLAFTEIDKAIKAARANHDTAEIISALGNKAMFTHSYYNYTDQQENDHSSLQLEFDALKMAEASNKYERMRIRFYNNIAQTYKEHKDYEKAIFYAGKAVVLATKYNQRRSLTYSYNWIGESYFGMGQRDKGFDYIYKALAITHDLIEPYRRMELYEVLNQLYEKTGDYKQSLAAYKRYDTLRDSMAVDKNTRRLNEMQVVYETAKKDKKIADLNAANGTSRRMARIIGVVAFLFLIMLATLFWQYLTIRKKTKIINGKNEGLNNTLLNIAFIQSHEVRKPLTNILGLMNLIKAENYKAEKQVLKMLEKTAYELDEKVRQVVKEAEGN</sequence>
<feature type="signal peptide" evidence="7">
    <location>
        <begin position="1"/>
        <end position="22"/>
    </location>
</feature>
<evidence type="ECO:0000256" key="2">
    <source>
        <dbReference type="ARBA" id="ARBA00022490"/>
    </source>
</evidence>
<protein>
    <recommendedName>
        <fullName evidence="10">Histidine kinase</fullName>
    </recommendedName>
</protein>
<evidence type="ECO:0000313" key="8">
    <source>
        <dbReference type="EMBL" id="TWR31081.1"/>
    </source>
</evidence>
<evidence type="ECO:0000256" key="6">
    <source>
        <dbReference type="SAM" id="Phobius"/>
    </source>
</evidence>
<organism evidence="8 9">
    <name type="scientific">Mucilaginibacter pallidiroseus</name>
    <dbReference type="NCBI Taxonomy" id="2599295"/>
    <lineage>
        <taxon>Bacteria</taxon>
        <taxon>Pseudomonadati</taxon>
        <taxon>Bacteroidota</taxon>
        <taxon>Sphingobacteriia</taxon>
        <taxon>Sphingobacteriales</taxon>
        <taxon>Sphingobacteriaceae</taxon>
        <taxon>Mucilaginibacter</taxon>
    </lineage>
</organism>
<dbReference type="PANTHER" id="PTHR46630">
    <property type="entry name" value="TETRATRICOPEPTIDE REPEAT PROTEIN 29"/>
    <property type="match status" value="1"/>
</dbReference>
<dbReference type="InterPro" id="IPR011990">
    <property type="entry name" value="TPR-like_helical_dom_sf"/>
</dbReference>
<gene>
    <name evidence="8" type="ORF">FPZ43_00945</name>
</gene>
<evidence type="ECO:0000256" key="4">
    <source>
        <dbReference type="ARBA" id="ARBA00022803"/>
    </source>
</evidence>
<dbReference type="Proteomes" id="UP000320042">
    <property type="component" value="Unassembled WGS sequence"/>
</dbReference>
<keyword evidence="4" id="KW-0802">TPR repeat</keyword>
<keyword evidence="6" id="KW-0472">Membrane</keyword>
<evidence type="ECO:0000313" key="9">
    <source>
        <dbReference type="Proteomes" id="UP000320042"/>
    </source>
</evidence>
<comment type="subcellular location">
    <subcellularLocation>
        <location evidence="1">Cytoplasm</location>
    </subcellularLocation>
</comment>
<dbReference type="OrthoDB" id="9767435at2"/>
<dbReference type="SUPFAM" id="SSF48452">
    <property type="entry name" value="TPR-like"/>
    <property type="match status" value="2"/>
</dbReference>
<feature type="transmembrane region" description="Helical" evidence="6">
    <location>
        <begin position="363"/>
        <end position="383"/>
    </location>
</feature>
<name>A0A563UIB4_9SPHI</name>
<evidence type="ECO:0008006" key="10">
    <source>
        <dbReference type="Google" id="ProtNLM"/>
    </source>
</evidence>
<keyword evidence="6" id="KW-1133">Transmembrane helix</keyword>
<dbReference type="EMBL" id="VOEJ01000001">
    <property type="protein sequence ID" value="TWR31081.1"/>
    <property type="molecule type" value="Genomic_DNA"/>
</dbReference>
<dbReference type="Pfam" id="PF13181">
    <property type="entry name" value="TPR_8"/>
    <property type="match status" value="2"/>
</dbReference>
<keyword evidence="6" id="KW-0812">Transmembrane</keyword>
<dbReference type="Gene3D" id="1.25.40.10">
    <property type="entry name" value="Tetratricopeptide repeat domain"/>
    <property type="match status" value="1"/>
</dbReference>
<feature type="chain" id="PRO_5021817942" description="Histidine kinase" evidence="7">
    <location>
        <begin position="23"/>
        <end position="464"/>
    </location>
</feature>
<dbReference type="AlphaFoldDB" id="A0A563UIB4"/>
<accession>A0A563UIB4</accession>
<dbReference type="InterPro" id="IPR051476">
    <property type="entry name" value="Bac_ResReg_Asp_Phosphatase"/>
</dbReference>
<dbReference type="PROSITE" id="PS51257">
    <property type="entry name" value="PROKAR_LIPOPROTEIN"/>
    <property type="match status" value="1"/>
</dbReference>
<reference evidence="8 9" key="1">
    <citation type="submission" date="2019-07" db="EMBL/GenBank/DDBJ databases">
        <authorList>
            <person name="Kim J."/>
        </authorList>
    </citation>
    <scope>NUCLEOTIDE SEQUENCE [LARGE SCALE GENOMIC DNA]</scope>
    <source>
        <strain evidence="9">dk17</strain>
    </source>
</reference>
<evidence type="ECO:0000256" key="7">
    <source>
        <dbReference type="SAM" id="SignalP"/>
    </source>
</evidence>
<comment type="caution">
    <text evidence="8">The sequence shown here is derived from an EMBL/GenBank/DDBJ whole genome shotgun (WGS) entry which is preliminary data.</text>
</comment>
<keyword evidence="7" id="KW-0732">Signal</keyword>
<proteinExistence type="inferred from homology"/>
<evidence type="ECO:0000256" key="5">
    <source>
        <dbReference type="ARBA" id="ARBA00038253"/>
    </source>
</evidence>